<sequence>MVHVALILQDVLDATNMVQIWEQQESQPQGFQSELVQNLPMDCNYPAYYLTPPPPPSILEE</sequence>
<dbReference type="Proteomes" id="UP000193642">
    <property type="component" value="Unassembled WGS sequence"/>
</dbReference>
<name>A0A1Y2C671_9FUNG</name>
<protein>
    <submittedName>
        <fullName evidence="2">Uncharacterized protein</fullName>
    </submittedName>
</protein>
<evidence type="ECO:0000313" key="2">
    <source>
        <dbReference type="EMBL" id="ORY42540.1"/>
    </source>
</evidence>
<evidence type="ECO:0000313" key="1">
    <source>
        <dbReference type="EMBL" id="ORY42528.1"/>
    </source>
</evidence>
<organism evidence="2 3">
    <name type="scientific">Rhizoclosmatium globosum</name>
    <dbReference type="NCBI Taxonomy" id="329046"/>
    <lineage>
        <taxon>Eukaryota</taxon>
        <taxon>Fungi</taxon>
        <taxon>Fungi incertae sedis</taxon>
        <taxon>Chytridiomycota</taxon>
        <taxon>Chytridiomycota incertae sedis</taxon>
        <taxon>Chytridiomycetes</taxon>
        <taxon>Chytridiales</taxon>
        <taxon>Chytriomycetaceae</taxon>
        <taxon>Rhizoclosmatium</taxon>
    </lineage>
</organism>
<gene>
    <name evidence="1" type="ORF">BCR33DRAFT_718220</name>
    <name evidence="2" type="ORF">BCR33DRAFT_718234</name>
</gene>
<keyword evidence="3" id="KW-1185">Reference proteome</keyword>
<dbReference type="EMBL" id="MCGO01000028">
    <property type="protein sequence ID" value="ORY42540.1"/>
    <property type="molecule type" value="Genomic_DNA"/>
</dbReference>
<evidence type="ECO:0000313" key="3">
    <source>
        <dbReference type="Proteomes" id="UP000193642"/>
    </source>
</evidence>
<comment type="caution">
    <text evidence="2">The sequence shown here is derived from an EMBL/GenBank/DDBJ whole genome shotgun (WGS) entry which is preliminary data.</text>
</comment>
<dbReference type="EMBL" id="MCGO01000028">
    <property type="protein sequence ID" value="ORY42528.1"/>
    <property type="molecule type" value="Genomic_DNA"/>
</dbReference>
<proteinExistence type="predicted"/>
<accession>A0A1Y2C671</accession>
<dbReference type="AlphaFoldDB" id="A0A1Y2C671"/>
<reference evidence="2 3" key="1">
    <citation type="submission" date="2016-07" db="EMBL/GenBank/DDBJ databases">
        <title>Pervasive Adenine N6-methylation of Active Genes in Fungi.</title>
        <authorList>
            <consortium name="DOE Joint Genome Institute"/>
            <person name="Mondo S.J."/>
            <person name="Dannebaum R.O."/>
            <person name="Kuo R.C."/>
            <person name="Labutti K."/>
            <person name="Haridas S."/>
            <person name="Kuo A."/>
            <person name="Salamov A."/>
            <person name="Ahrendt S.R."/>
            <person name="Lipzen A."/>
            <person name="Sullivan W."/>
            <person name="Andreopoulos W.B."/>
            <person name="Clum A."/>
            <person name="Lindquist E."/>
            <person name="Daum C."/>
            <person name="Ramamoorthy G.K."/>
            <person name="Gryganskyi A."/>
            <person name="Culley D."/>
            <person name="Magnuson J.K."/>
            <person name="James T.Y."/>
            <person name="O'Malley M.A."/>
            <person name="Stajich J.E."/>
            <person name="Spatafora J.W."/>
            <person name="Visel A."/>
            <person name="Grigoriev I.V."/>
        </authorList>
    </citation>
    <scope>NUCLEOTIDE SEQUENCE [LARGE SCALE GENOMIC DNA]</scope>
    <source>
        <strain evidence="2 3">JEL800</strain>
    </source>
</reference>